<dbReference type="KEGG" id="nai:NECAME_04251"/>
<evidence type="ECO:0000313" key="5">
    <source>
        <dbReference type="EMBL" id="ETN73858.1"/>
    </source>
</evidence>
<dbReference type="AlphaFoldDB" id="W2SWI3"/>
<dbReference type="InterPro" id="IPR002919">
    <property type="entry name" value="TIL_dom"/>
</dbReference>
<keyword evidence="2" id="KW-0722">Serine protease inhibitor</keyword>
<keyword evidence="3" id="KW-1015">Disulfide bond</keyword>
<keyword evidence="1" id="KW-0646">Protease inhibitor</keyword>
<dbReference type="SUPFAM" id="SSF57567">
    <property type="entry name" value="Serine protease inhibitors"/>
    <property type="match status" value="2"/>
</dbReference>
<dbReference type="CDD" id="cd19941">
    <property type="entry name" value="TIL"/>
    <property type="match status" value="2"/>
</dbReference>
<evidence type="ECO:0000256" key="2">
    <source>
        <dbReference type="ARBA" id="ARBA00022900"/>
    </source>
</evidence>
<evidence type="ECO:0000313" key="6">
    <source>
        <dbReference type="Proteomes" id="UP000053676"/>
    </source>
</evidence>
<organism evidence="5 6">
    <name type="scientific">Necator americanus</name>
    <name type="common">Human hookworm</name>
    <dbReference type="NCBI Taxonomy" id="51031"/>
    <lineage>
        <taxon>Eukaryota</taxon>
        <taxon>Metazoa</taxon>
        <taxon>Ecdysozoa</taxon>
        <taxon>Nematoda</taxon>
        <taxon>Chromadorea</taxon>
        <taxon>Rhabditida</taxon>
        <taxon>Rhabditina</taxon>
        <taxon>Rhabditomorpha</taxon>
        <taxon>Strongyloidea</taxon>
        <taxon>Ancylostomatidae</taxon>
        <taxon>Bunostominae</taxon>
        <taxon>Necator</taxon>
    </lineage>
</organism>
<dbReference type="PANTHER" id="PTHR23259:SF70">
    <property type="entry name" value="ACCESSORY GLAND PROTEIN ACP62F-RELATED"/>
    <property type="match status" value="1"/>
</dbReference>
<feature type="domain" description="TIL" evidence="4">
    <location>
        <begin position="70"/>
        <end position="121"/>
    </location>
</feature>
<dbReference type="InterPro" id="IPR051368">
    <property type="entry name" value="SerProtInhib-TIL_Domain"/>
</dbReference>
<dbReference type="Proteomes" id="UP000053676">
    <property type="component" value="Unassembled WGS sequence"/>
</dbReference>
<evidence type="ECO:0000256" key="1">
    <source>
        <dbReference type="ARBA" id="ARBA00022690"/>
    </source>
</evidence>
<keyword evidence="6" id="KW-1185">Reference proteome</keyword>
<evidence type="ECO:0000259" key="4">
    <source>
        <dbReference type="Pfam" id="PF01826"/>
    </source>
</evidence>
<dbReference type="InterPro" id="IPR036084">
    <property type="entry name" value="Ser_inhib-like_sf"/>
</dbReference>
<dbReference type="EMBL" id="KI660409">
    <property type="protein sequence ID" value="ETN73858.1"/>
    <property type="molecule type" value="Genomic_DNA"/>
</dbReference>
<dbReference type="Pfam" id="PF01826">
    <property type="entry name" value="TIL"/>
    <property type="match status" value="2"/>
</dbReference>
<reference evidence="6" key="1">
    <citation type="journal article" date="2014" name="Nat. Genet.">
        <title>Genome of the human hookworm Necator americanus.</title>
        <authorList>
            <person name="Tang Y.T."/>
            <person name="Gao X."/>
            <person name="Rosa B.A."/>
            <person name="Abubucker S."/>
            <person name="Hallsworth-Pepin K."/>
            <person name="Martin J."/>
            <person name="Tyagi R."/>
            <person name="Heizer E."/>
            <person name="Zhang X."/>
            <person name="Bhonagiri-Palsikar V."/>
            <person name="Minx P."/>
            <person name="Warren W.C."/>
            <person name="Wang Q."/>
            <person name="Zhan B."/>
            <person name="Hotez P.J."/>
            <person name="Sternberg P.W."/>
            <person name="Dougall A."/>
            <person name="Gaze S.T."/>
            <person name="Mulvenna J."/>
            <person name="Sotillo J."/>
            <person name="Ranganathan S."/>
            <person name="Rabelo E.M."/>
            <person name="Wilson R.K."/>
            <person name="Felgner P.L."/>
            <person name="Bethony J."/>
            <person name="Hawdon J.M."/>
            <person name="Gasser R.B."/>
            <person name="Loukas A."/>
            <person name="Mitreva M."/>
        </authorList>
    </citation>
    <scope>NUCLEOTIDE SEQUENCE [LARGE SCALE GENOMIC DNA]</scope>
</reference>
<proteinExistence type="predicted"/>
<name>W2SWI3_NECAM</name>
<evidence type="ECO:0000256" key="3">
    <source>
        <dbReference type="ARBA" id="ARBA00023157"/>
    </source>
</evidence>
<dbReference type="STRING" id="51031.W2SWI3"/>
<sequence>MPSTDNKNKIILPHYKNLEDVLSMKNSANVLHHIVCTLQCVIGCQCKSGFFRDDRNECVAECDNASSNICAVNEEFKQCGTACEPSCENPKPSVCSAQCVVNVCQCKSGFLRNSKEQCVEHCEEDPCPVTEERKVCGTACEPTCSNPKPNYLAAEMKREKSAGLPVNPRVQIRIQ</sequence>
<accession>W2SWI3</accession>
<dbReference type="OrthoDB" id="5912264at2759"/>
<dbReference type="PANTHER" id="PTHR23259">
    <property type="entry name" value="RIDDLE"/>
    <property type="match status" value="1"/>
</dbReference>
<dbReference type="Gene3D" id="2.10.25.10">
    <property type="entry name" value="Laminin"/>
    <property type="match status" value="2"/>
</dbReference>
<protein>
    <submittedName>
        <fullName evidence="5">Trypsin Inhibitor like cysteine rich domain protein</fullName>
    </submittedName>
</protein>
<dbReference type="GO" id="GO:0004867">
    <property type="term" value="F:serine-type endopeptidase inhibitor activity"/>
    <property type="evidence" value="ECO:0007669"/>
    <property type="project" value="UniProtKB-KW"/>
</dbReference>
<gene>
    <name evidence="5" type="ORF">NECAME_04251</name>
</gene>
<feature type="domain" description="TIL" evidence="4">
    <location>
        <begin position="33"/>
        <end position="61"/>
    </location>
</feature>
<dbReference type="OMA" id="SNICAVN"/>